<dbReference type="GO" id="GO:0005840">
    <property type="term" value="C:ribosome"/>
    <property type="evidence" value="ECO:0007669"/>
    <property type="project" value="UniProtKB-KW"/>
</dbReference>
<keyword evidence="2" id="KW-0687">Ribonucleoprotein</keyword>
<accession>A0A6J4SLX9</accession>
<evidence type="ECO:0000313" key="2">
    <source>
        <dbReference type="EMBL" id="CAA9496850.1"/>
    </source>
</evidence>
<evidence type="ECO:0000256" key="1">
    <source>
        <dbReference type="SAM" id="MobiDB-lite"/>
    </source>
</evidence>
<dbReference type="AlphaFoldDB" id="A0A6J4SLX9"/>
<gene>
    <name evidence="2" type="ORF">AVDCRST_MAG39-1054</name>
</gene>
<proteinExistence type="predicted"/>
<name>A0A6J4SLX9_9SPHN</name>
<keyword evidence="2" id="KW-0689">Ribosomal protein</keyword>
<sequence>GEQDRGPPHLVRRPAAAATGRVEARAVQPALSSGDQPAGEAQPRAGGAAHHRAHPHFAEPAHARRPRSL</sequence>
<feature type="non-terminal residue" evidence="2">
    <location>
        <position position="69"/>
    </location>
</feature>
<feature type="region of interest" description="Disordered" evidence="1">
    <location>
        <begin position="1"/>
        <end position="69"/>
    </location>
</feature>
<organism evidence="2">
    <name type="scientific">uncultured Sphingomonadaceae bacterium</name>
    <dbReference type="NCBI Taxonomy" id="169976"/>
    <lineage>
        <taxon>Bacteria</taxon>
        <taxon>Pseudomonadati</taxon>
        <taxon>Pseudomonadota</taxon>
        <taxon>Alphaproteobacteria</taxon>
        <taxon>Sphingomonadales</taxon>
        <taxon>Sphingomonadaceae</taxon>
        <taxon>environmental samples</taxon>
    </lineage>
</organism>
<feature type="non-terminal residue" evidence="2">
    <location>
        <position position="1"/>
    </location>
</feature>
<dbReference type="EMBL" id="CADCVW010000044">
    <property type="protein sequence ID" value="CAA9496850.1"/>
    <property type="molecule type" value="Genomic_DNA"/>
</dbReference>
<protein>
    <submittedName>
        <fullName evidence="2">LSU ribosomal protein L29p (L35e)</fullName>
    </submittedName>
</protein>
<reference evidence="2" key="1">
    <citation type="submission" date="2020-02" db="EMBL/GenBank/DDBJ databases">
        <authorList>
            <person name="Meier V. D."/>
        </authorList>
    </citation>
    <scope>NUCLEOTIDE SEQUENCE</scope>
    <source>
        <strain evidence="2">AVDCRST_MAG39</strain>
    </source>
</reference>